<dbReference type="EMBL" id="DNAA01000063">
    <property type="protein sequence ID" value="HBA08603.1"/>
    <property type="molecule type" value="Genomic_DNA"/>
</dbReference>
<evidence type="ECO:0000313" key="2">
    <source>
        <dbReference type="Proteomes" id="UP000264313"/>
    </source>
</evidence>
<protein>
    <submittedName>
        <fullName evidence="1">Uncharacterized protein</fullName>
    </submittedName>
</protein>
<sequence length="30" mass="3319">MANGAIYATMSVSNRLIKLIFLSDLVNHLI</sequence>
<comment type="caution">
    <text evidence="1">The sequence shown here is derived from an EMBL/GenBank/DDBJ whole genome shotgun (WGS) entry which is preliminary data.</text>
</comment>
<name>A0A351R982_9PROT</name>
<gene>
    <name evidence="1" type="ORF">DCW48_02750</name>
</gene>
<reference evidence="1 2" key="1">
    <citation type="journal article" date="2018" name="Nat. Biotechnol.">
        <title>A standardized bacterial taxonomy based on genome phylogeny substantially revises the tree of life.</title>
        <authorList>
            <person name="Parks D.H."/>
            <person name="Chuvochina M."/>
            <person name="Waite D.W."/>
            <person name="Rinke C."/>
            <person name="Skarshewski A."/>
            <person name="Chaumeil P.A."/>
            <person name="Hugenholtz P."/>
        </authorList>
    </citation>
    <scope>NUCLEOTIDE SEQUENCE [LARGE SCALE GENOMIC DNA]</scope>
    <source>
        <strain evidence="1">UBA9958</strain>
    </source>
</reference>
<organism evidence="1 2">
    <name type="scientific">Methylotenera mobilis</name>
    <dbReference type="NCBI Taxonomy" id="359408"/>
    <lineage>
        <taxon>Bacteria</taxon>
        <taxon>Pseudomonadati</taxon>
        <taxon>Pseudomonadota</taxon>
        <taxon>Betaproteobacteria</taxon>
        <taxon>Nitrosomonadales</taxon>
        <taxon>Methylophilaceae</taxon>
        <taxon>Methylotenera</taxon>
    </lineage>
</organism>
<proteinExistence type="predicted"/>
<dbReference type="AlphaFoldDB" id="A0A351R982"/>
<evidence type="ECO:0000313" key="1">
    <source>
        <dbReference type="EMBL" id="HBA08603.1"/>
    </source>
</evidence>
<dbReference type="Proteomes" id="UP000264313">
    <property type="component" value="Unassembled WGS sequence"/>
</dbReference>
<accession>A0A351R982</accession>